<dbReference type="GO" id="GO:0005737">
    <property type="term" value="C:cytoplasm"/>
    <property type="evidence" value="ECO:0000318"/>
    <property type="project" value="GO_Central"/>
</dbReference>
<dbReference type="HOGENOM" id="CLU_007523_3_3_1"/>
<evidence type="ECO:0000256" key="20">
    <source>
        <dbReference type="ARBA" id="ARBA00047714"/>
    </source>
</evidence>
<dbReference type="GO" id="GO:0030496">
    <property type="term" value="C:midbody"/>
    <property type="evidence" value="ECO:0007669"/>
    <property type="project" value="UniProtKB-SubCell"/>
</dbReference>
<keyword evidence="12" id="KW-0206">Cytoskeleton</keyword>
<proteinExistence type="inferred from homology"/>
<comment type="subcellular location">
    <subcellularLocation>
        <location evidence="3">Cytoplasm</location>
        <location evidence="3">Cytoskeleton</location>
        <location evidence="3">Spindle</location>
    </subcellularLocation>
    <subcellularLocation>
        <location evidence="4">Midbody</location>
    </subcellularLocation>
    <subcellularLocation>
        <location evidence="2">Nucleus</location>
    </subcellularLocation>
</comment>
<dbReference type="AlphaFoldDB" id="A0BTE8"/>
<evidence type="ECO:0000256" key="9">
    <source>
        <dbReference type="ARBA" id="ARBA00022801"/>
    </source>
</evidence>
<dbReference type="GO" id="GO:0005819">
    <property type="term" value="C:spindle"/>
    <property type="evidence" value="ECO:0007669"/>
    <property type="project" value="UniProtKB-SubCell"/>
</dbReference>
<dbReference type="OrthoDB" id="10253041at2759"/>
<evidence type="ECO:0000256" key="1">
    <source>
        <dbReference type="ARBA" id="ARBA00001947"/>
    </source>
</evidence>
<evidence type="ECO:0000256" key="21">
    <source>
        <dbReference type="PROSITE-ProRule" id="PRU01379"/>
    </source>
</evidence>
<dbReference type="Gene3D" id="2.60.40.3120">
    <property type="match status" value="1"/>
</dbReference>
<organism evidence="24 25">
    <name type="scientific">Paramecium tetraurelia</name>
    <dbReference type="NCBI Taxonomy" id="5888"/>
    <lineage>
        <taxon>Eukaryota</taxon>
        <taxon>Sar</taxon>
        <taxon>Alveolata</taxon>
        <taxon>Ciliophora</taxon>
        <taxon>Intramacronucleata</taxon>
        <taxon>Oligohymenophorea</taxon>
        <taxon>Peniculida</taxon>
        <taxon>Parameciidae</taxon>
        <taxon>Paramecium</taxon>
    </lineage>
</organism>
<dbReference type="STRING" id="5888.A0BTE8"/>
<dbReference type="Proteomes" id="UP000000600">
    <property type="component" value="Unassembled WGS sequence"/>
</dbReference>
<reference evidence="24 25" key="1">
    <citation type="journal article" date="2006" name="Nature">
        <title>Global trends of whole-genome duplications revealed by the ciliate Paramecium tetraurelia.</title>
        <authorList>
            <consortium name="Genoscope"/>
            <person name="Aury J.-M."/>
            <person name="Jaillon O."/>
            <person name="Duret L."/>
            <person name="Noel B."/>
            <person name="Jubin C."/>
            <person name="Porcel B.M."/>
            <person name="Segurens B."/>
            <person name="Daubin V."/>
            <person name="Anthouard V."/>
            <person name="Aiach N."/>
            <person name="Arnaiz O."/>
            <person name="Billaut A."/>
            <person name="Beisson J."/>
            <person name="Blanc I."/>
            <person name="Bouhouche K."/>
            <person name="Camara F."/>
            <person name="Duharcourt S."/>
            <person name="Guigo R."/>
            <person name="Gogendeau D."/>
            <person name="Katinka M."/>
            <person name="Keller A.-M."/>
            <person name="Kissmehl R."/>
            <person name="Klotz C."/>
            <person name="Koll F."/>
            <person name="Le Moue A."/>
            <person name="Lepere C."/>
            <person name="Malinsky S."/>
            <person name="Nowacki M."/>
            <person name="Nowak J.K."/>
            <person name="Plattner H."/>
            <person name="Poulain J."/>
            <person name="Ruiz F."/>
            <person name="Serrano V."/>
            <person name="Zagulski M."/>
            <person name="Dessen P."/>
            <person name="Betermier M."/>
            <person name="Weissenbach J."/>
            <person name="Scarpelli C."/>
            <person name="Schachter V."/>
            <person name="Sperling L."/>
            <person name="Meyer E."/>
            <person name="Cohen J."/>
            <person name="Wincker P."/>
        </authorList>
    </citation>
    <scope>NUCLEOTIDE SEQUENCE [LARGE SCALE GENOMIC DNA]</scope>
    <source>
        <strain evidence="24 25">Stock d4-2</strain>
    </source>
</reference>
<evidence type="ECO:0000256" key="8">
    <source>
        <dbReference type="ARBA" id="ARBA00022723"/>
    </source>
</evidence>
<keyword evidence="7" id="KW-0645">Protease</keyword>
<dbReference type="GO" id="GO:0006508">
    <property type="term" value="P:proteolysis"/>
    <property type="evidence" value="ECO:0007669"/>
    <property type="project" value="UniProtKB-KW"/>
</dbReference>
<accession>A0BTE8</accession>
<dbReference type="PANTHER" id="PTHR12756:SF12">
    <property type="entry name" value="CYTOSOLIC CARBOXYPEPTIDASE-LIKE PROTEIN 5"/>
    <property type="match status" value="1"/>
</dbReference>
<evidence type="ECO:0000256" key="4">
    <source>
        <dbReference type="ARBA" id="ARBA00004214"/>
    </source>
</evidence>
<feature type="region of interest" description="Disordered" evidence="22">
    <location>
        <begin position="620"/>
        <end position="640"/>
    </location>
</feature>
<evidence type="ECO:0000256" key="18">
    <source>
        <dbReference type="ARBA" id="ARBA00032753"/>
    </source>
</evidence>
<dbReference type="GO" id="GO:0015630">
    <property type="term" value="C:microtubule cytoskeleton"/>
    <property type="evidence" value="ECO:0000318"/>
    <property type="project" value="GO_Central"/>
</dbReference>
<sequence>MNNPEYPSQITQTINDITFSSAFDSGNLKSVSYEDGKYILQISSDWGINGKTTNYRTWFYFSVSAKSEEAITFVIANMQNQIVLFKEGMQPVFRTSNSTQWERIKEPCQYRLVAEKQFEISFQHMLPNHETVYFAFFYPWSCQDNEDFLQHCYTISLQIPNIYYDNSILSYSKEGRPINLITITNGSSEIQEQPLPGIFPQTRPAVFKKPHIFISARVHPGEVPSSFVLNGLIKYLLTPNDPVAMAARDNFVWCFVPIINPDGVYRGHYRTDSLCQNLNRYYLSPSKEDHPTIYAIKEYLIRLHKTDRFLGYIDLHAHANHKGAFIYGNQLNQLSKQVQNCAIPKLMTLYSQIFDYDACNFTEKNMYSADKGDGLSKEGSGRVALFKTCGIIHSYTLECNYNTGRLTNLTYKQSEDNSYKENNLEENDILGTLYTTYPKSKFFTIEDYEEVGVGIVNAFLDYHLLNPRSRLTNSPFKTLANFKTYLAINIAKQTIFKFDPYIKNVFKYINNKEQIPRVLKAFYYYISTGQIQDFLEPNPENQGSKPLTRYEKAQEIKREKEKKLQQQQKQQQEEQQQEKQEEFVQQQQLLQQQEQVEPLQQQLETDLDSLQNQECNFDKFKEHSEPMEQLQPKIEGCLQN</sequence>
<dbReference type="InterPro" id="IPR000834">
    <property type="entry name" value="Peptidase_M14"/>
</dbReference>
<protein>
    <recommendedName>
        <fullName evidence="14">Cytosolic carboxypeptidase-like protein 5</fullName>
        <ecNumber evidence="17">3.4.17.24</ecNumber>
    </recommendedName>
    <alternativeName>
        <fullName evidence="19">ATP/GTP-binding protein-like 5</fullName>
    </alternativeName>
    <alternativeName>
        <fullName evidence="18">Protein deglutamylase CCP5</fullName>
    </alternativeName>
</protein>
<evidence type="ECO:0000256" key="2">
    <source>
        <dbReference type="ARBA" id="ARBA00004123"/>
    </source>
</evidence>
<comment type="cofactor">
    <cofactor evidence="1">
        <name>Zn(2+)</name>
        <dbReference type="ChEBI" id="CHEBI:29105"/>
    </cofactor>
</comment>
<dbReference type="PROSITE" id="PS52035">
    <property type="entry name" value="PEPTIDASE_M14"/>
    <property type="match status" value="1"/>
</dbReference>
<dbReference type="InterPro" id="IPR050821">
    <property type="entry name" value="Cytosolic_carboxypeptidase"/>
</dbReference>
<evidence type="ECO:0000256" key="3">
    <source>
        <dbReference type="ARBA" id="ARBA00004186"/>
    </source>
</evidence>
<feature type="region of interest" description="Disordered" evidence="22">
    <location>
        <begin position="552"/>
        <end position="584"/>
    </location>
</feature>
<evidence type="ECO:0000256" key="6">
    <source>
        <dbReference type="ARBA" id="ARBA00022490"/>
    </source>
</evidence>
<feature type="compositionally biased region" description="Basic and acidic residues" evidence="22">
    <location>
        <begin position="552"/>
        <end position="564"/>
    </location>
</feature>
<comment type="catalytic activity">
    <reaction evidence="20">
        <text>gamma-L-glutamyl-L-glutamyl-[protein] + H2O = L-glutamyl-[protein] + L-glutamate</text>
        <dbReference type="Rhea" id="RHEA:60152"/>
        <dbReference type="Rhea" id="RHEA-COMP:10208"/>
        <dbReference type="Rhea" id="RHEA-COMP:15517"/>
        <dbReference type="ChEBI" id="CHEBI:15377"/>
        <dbReference type="ChEBI" id="CHEBI:29973"/>
        <dbReference type="ChEBI" id="CHEBI:29985"/>
        <dbReference type="ChEBI" id="CHEBI:143622"/>
    </reaction>
    <physiologicalReaction direction="left-to-right" evidence="20">
        <dbReference type="Rhea" id="RHEA:60153"/>
    </physiologicalReaction>
</comment>
<evidence type="ECO:0000256" key="14">
    <source>
        <dbReference type="ARBA" id="ARBA00024141"/>
    </source>
</evidence>
<keyword evidence="25" id="KW-1185">Reference proteome</keyword>
<evidence type="ECO:0000256" key="7">
    <source>
        <dbReference type="ARBA" id="ARBA00022670"/>
    </source>
</evidence>
<feature type="active site" description="Proton donor/acceptor" evidence="21">
    <location>
        <position position="398"/>
    </location>
</feature>
<evidence type="ECO:0000256" key="22">
    <source>
        <dbReference type="SAM" id="MobiDB-lite"/>
    </source>
</evidence>
<evidence type="ECO:0000256" key="16">
    <source>
        <dbReference type="ARBA" id="ARBA00024627"/>
    </source>
</evidence>
<dbReference type="CDD" id="cd06236">
    <property type="entry name" value="M14_AGBL5_like"/>
    <property type="match status" value="1"/>
</dbReference>
<dbReference type="GeneID" id="5014997"/>
<dbReference type="eggNOG" id="KOG3641">
    <property type="taxonomic scope" value="Eukaryota"/>
</dbReference>
<evidence type="ECO:0000256" key="15">
    <source>
        <dbReference type="ARBA" id="ARBA00024524"/>
    </source>
</evidence>
<comment type="catalytic activity">
    <reaction evidence="15">
        <text>C-terminal L-alpha-aminoacyl-L-glutamyl-L-glutamyl-[tubulin] + H2O = C-terminal L-alpha-aminoacyl-L-glutamyl-[tubulin] + L-glutamate</text>
        <dbReference type="Rhea" id="RHEA:63792"/>
        <dbReference type="Rhea" id="RHEA-COMP:16435"/>
        <dbReference type="Rhea" id="RHEA-COMP:16436"/>
        <dbReference type="ChEBI" id="CHEBI:15377"/>
        <dbReference type="ChEBI" id="CHEBI:29985"/>
        <dbReference type="ChEBI" id="CHEBI:149555"/>
        <dbReference type="ChEBI" id="CHEBI:149556"/>
        <dbReference type="EC" id="3.4.17.24"/>
    </reaction>
    <physiologicalReaction direction="left-to-right" evidence="15">
        <dbReference type="Rhea" id="RHEA:63793"/>
    </physiologicalReaction>
</comment>
<keyword evidence="8" id="KW-0479">Metal-binding</keyword>
<dbReference type="KEGG" id="ptm:GSPATT00032047001"/>
<dbReference type="RefSeq" id="XP_001429213.1">
    <property type="nucleotide sequence ID" value="XM_001429176.2"/>
</dbReference>
<evidence type="ECO:0000256" key="19">
    <source>
        <dbReference type="ARBA" id="ARBA00032928"/>
    </source>
</evidence>
<keyword evidence="13" id="KW-0539">Nucleus</keyword>
<dbReference type="GO" id="GO:0015631">
    <property type="term" value="F:tubulin binding"/>
    <property type="evidence" value="ECO:0000318"/>
    <property type="project" value="GO_Central"/>
</dbReference>
<dbReference type="Pfam" id="PF00246">
    <property type="entry name" value="Peptidase_M14"/>
    <property type="match status" value="1"/>
</dbReference>
<dbReference type="Pfam" id="PF18027">
    <property type="entry name" value="Pepdidase_M14_N"/>
    <property type="match status" value="1"/>
</dbReference>
<evidence type="ECO:0000256" key="5">
    <source>
        <dbReference type="ARBA" id="ARBA00005988"/>
    </source>
</evidence>
<evidence type="ECO:0000256" key="10">
    <source>
        <dbReference type="ARBA" id="ARBA00022833"/>
    </source>
</evidence>
<feature type="domain" description="Peptidase M14" evidence="23">
    <location>
        <begin position="138"/>
        <end position="434"/>
    </location>
</feature>
<comment type="catalytic activity">
    <reaction evidence="16">
        <text>C-terminal L-alpha-aminoacyl-L-glutamyl-[tubulin] + H2O = C-terminal L-alpha-aminoacyl-[tubulin] + L-glutamate</text>
        <dbReference type="Rhea" id="RHEA:63796"/>
        <dbReference type="Rhea" id="RHEA-COMP:16436"/>
        <dbReference type="Rhea" id="RHEA-COMP:16437"/>
        <dbReference type="ChEBI" id="CHEBI:15377"/>
        <dbReference type="ChEBI" id="CHEBI:29985"/>
        <dbReference type="ChEBI" id="CHEBI:90782"/>
        <dbReference type="ChEBI" id="CHEBI:149556"/>
        <dbReference type="EC" id="3.4.17.24"/>
    </reaction>
    <physiologicalReaction direction="left-to-right" evidence="16">
        <dbReference type="Rhea" id="RHEA:63797"/>
    </physiologicalReaction>
</comment>
<evidence type="ECO:0000256" key="11">
    <source>
        <dbReference type="ARBA" id="ARBA00023049"/>
    </source>
</evidence>
<evidence type="ECO:0000256" key="17">
    <source>
        <dbReference type="ARBA" id="ARBA00026108"/>
    </source>
</evidence>
<evidence type="ECO:0000313" key="24">
    <source>
        <dbReference type="EMBL" id="CAK61815.1"/>
    </source>
</evidence>
<evidence type="ECO:0000313" key="25">
    <source>
        <dbReference type="Proteomes" id="UP000000600"/>
    </source>
</evidence>
<dbReference type="SUPFAM" id="SSF53187">
    <property type="entry name" value="Zn-dependent exopeptidases"/>
    <property type="match status" value="1"/>
</dbReference>
<keyword evidence="10" id="KW-0862">Zinc</keyword>
<dbReference type="EMBL" id="CT868016">
    <property type="protein sequence ID" value="CAK61815.1"/>
    <property type="molecule type" value="Genomic_DNA"/>
</dbReference>
<dbReference type="GO" id="GO:0008270">
    <property type="term" value="F:zinc ion binding"/>
    <property type="evidence" value="ECO:0007669"/>
    <property type="project" value="InterPro"/>
</dbReference>
<evidence type="ECO:0000259" key="23">
    <source>
        <dbReference type="PROSITE" id="PS52035"/>
    </source>
</evidence>
<name>A0BTE8_PARTE</name>
<keyword evidence="11" id="KW-0482">Metalloprotease</keyword>
<feature type="compositionally biased region" description="Low complexity" evidence="22">
    <location>
        <begin position="565"/>
        <end position="574"/>
    </location>
</feature>
<dbReference type="InterPro" id="IPR040626">
    <property type="entry name" value="Pepdidase_M14_N"/>
</dbReference>
<dbReference type="PANTHER" id="PTHR12756">
    <property type="entry name" value="CYTOSOLIC CARBOXYPEPTIDASE"/>
    <property type="match status" value="1"/>
</dbReference>
<comment type="similarity">
    <text evidence="5 21">Belongs to the peptidase M14 family.</text>
</comment>
<gene>
    <name evidence="24" type="ORF">GSPATT00032047001</name>
</gene>
<dbReference type="InParanoid" id="A0BTE8"/>
<dbReference type="Gene3D" id="3.40.630.10">
    <property type="entry name" value="Zn peptidases"/>
    <property type="match status" value="1"/>
</dbReference>
<dbReference type="InterPro" id="IPR034286">
    <property type="entry name" value="M14_AGBL5-like"/>
</dbReference>
<dbReference type="GO" id="GO:0004181">
    <property type="term" value="F:metallocarboxypeptidase activity"/>
    <property type="evidence" value="ECO:0000318"/>
    <property type="project" value="GO_Central"/>
</dbReference>
<dbReference type="OMA" id="KYCCYSS"/>
<keyword evidence="9" id="KW-0378">Hydrolase</keyword>
<evidence type="ECO:0000256" key="12">
    <source>
        <dbReference type="ARBA" id="ARBA00023212"/>
    </source>
</evidence>
<keyword evidence="6" id="KW-0963">Cytoplasm</keyword>
<dbReference type="EC" id="3.4.17.24" evidence="17"/>
<dbReference type="GO" id="GO:0005634">
    <property type="term" value="C:nucleus"/>
    <property type="evidence" value="ECO:0007669"/>
    <property type="project" value="UniProtKB-SubCell"/>
</dbReference>
<evidence type="ECO:0000256" key="13">
    <source>
        <dbReference type="ARBA" id="ARBA00023242"/>
    </source>
</evidence>